<gene>
    <name evidence="1" type="ORF">KVP70_31820</name>
    <name evidence="2" type="ORF">L1274_006447</name>
</gene>
<evidence type="ECO:0000313" key="2">
    <source>
        <dbReference type="EMBL" id="MCP2012676.1"/>
    </source>
</evidence>
<dbReference type="RefSeq" id="WP_217946394.1">
    <property type="nucleotide sequence ID" value="NZ_JAHTGR010000034.1"/>
</dbReference>
<dbReference type="Proteomes" id="UP001155901">
    <property type="component" value="Unassembled WGS sequence"/>
</dbReference>
<dbReference type="EMBL" id="JALJZU010000025">
    <property type="protein sequence ID" value="MCP2012676.1"/>
    <property type="molecule type" value="Genomic_DNA"/>
</dbReference>
<accession>A0AA41HJ79</accession>
<evidence type="ECO:0000313" key="3">
    <source>
        <dbReference type="Proteomes" id="UP001155901"/>
    </source>
</evidence>
<keyword evidence="4" id="KW-1185">Reference proteome</keyword>
<evidence type="ECO:0000313" key="4">
    <source>
        <dbReference type="Proteomes" id="UP001162889"/>
    </source>
</evidence>
<organism evidence="1 3">
    <name type="scientific">Duganella violaceipulchra</name>
    <dbReference type="NCBI Taxonomy" id="2849652"/>
    <lineage>
        <taxon>Bacteria</taxon>
        <taxon>Pseudomonadati</taxon>
        <taxon>Pseudomonadota</taxon>
        <taxon>Betaproteobacteria</taxon>
        <taxon>Burkholderiales</taxon>
        <taxon>Oxalobacteraceae</taxon>
        <taxon>Telluria group</taxon>
        <taxon>Duganella</taxon>
    </lineage>
</organism>
<name>A0AA41HJ79_9BURK</name>
<dbReference type="EMBL" id="JAHTGR010000034">
    <property type="protein sequence ID" value="MBV6325504.1"/>
    <property type="molecule type" value="Genomic_DNA"/>
</dbReference>
<sequence>MYNSTFSGAVTRHERAQAVYRAISMSASNSSMLDAVRAKLAALRQLAYGWDGYRGVAVSHENAYFAAQLLSQICGPDTPTPAIVPGAVGDLQIEWHTAHGDLELHIVRPYDVRAFVSFANYGADEELSLTRDFSQVAKWLLAITEGDGVVPAAA</sequence>
<proteinExistence type="predicted"/>
<comment type="caution">
    <text evidence="1">The sequence shown here is derived from an EMBL/GenBank/DDBJ whole genome shotgun (WGS) entry which is preliminary data.</text>
</comment>
<dbReference type="Proteomes" id="UP001162889">
    <property type="component" value="Unassembled WGS sequence"/>
</dbReference>
<reference evidence="1" key="1">
    <citation type="submission" date="2021-07" db="EMBL/GenBank/DDBJ databases">
        <title>Characterization of violacein-producing bacteria and related species.</title>
        <authorList>
            <person name="Wilson H.S."/>
            <person name="De Leon M.E."/>
        </authorList>
    </citation>
    <scope>NUCLEOTIDE SEQUENCE</scope>
    <source>
        <strain evidence="1">HSC-15S17</strain>
    </source>
</reference>
<evidence type="ECO:0000313" key="1">
    <source>
        <dbReference type="EMBL" id="MBV6325504.1"/>
    </source>
</evidence>
<protein>
    <submittedName>
        <fullName evidence="1">Uncharacterized protein</fullName>
    </submittedName>
</protein>
<reference evidence="2" key="2">
    <citation type="submission" date="2022-03" db="EMBL/GenBank/DDBJ databases">
        <title>Genome Encyclopedia of Bacteria and Archaea VI: Functional Genomics of Type Strains.</title>
        <authorList>
            <person name="Whitman W."/>
        </authorList>
    </citation>
    <scope>NUCLEOTIDE SEQUENCE</scope>
    <source>
        <strain evidence="2">HSC-15S17</strain>
    </source>
</reference>
<dbReference type="AlphaFoldDB" id="A0AA41HJ79"/>